<sequence>MDYVQALDPSKLTLGLTVLSFITAPFASPSYNLPILLFGILAQQQENADGTALQTFSAMLGGSAIFDIIWLSTHEQNWFTRLLTILLLILKVPTFIAFALALRQQRGSLGGFSGLSGIRGGDLGGATVWESMPGGFGSARNNGYQNVDEDPAPFVRTPTAPPPAPTAQPAAAAAPGAYQTV</sequence>
<evidence type="ECO:0000313" key="4">
    <source>
        <dbReference type="Proteomes" id="UP001221142"/>
    </source>
</evidence>
<feature type="transmembrane region" description="Helical" evidence="2">
    <location>
        <begin position="53"/>
        <end position="72"/>
    </location>
</feature>
<accession>A0AAD7BUD2</accession>
<name>A0AAD7BUD2_9AGAR</name>
<dbReference type="EMBL" id="JARKIF010000009">
    <property type="protein sequence ID" value="KAJ7630948.1"/>
    <property type="molecule type" value="Genomic_DNA"/>
</dbReference>
<feature type="transmembrane region" description="Helical" evidence="2">
    <location>
        <begin position="78"/>
        <end position="102"/>
    </location>
</feature>
<feature type="compositionally biased region" description="Low complexity" evidence="1">
    <location>
        <begin position="167"/>
        <end position="181"/>
    </location>
</feature>
<feature type="transmembrane region" description="Helical" evidence="2">
    <location>
        <begin position="12"/>
        <end position="41"/>
    </location>
</feature>
<evidence type="ECO:0000313" key="3">
    <source>
        <dbReference type="EMBL" id="KAJ7630948.1"/>
    </source>
</evidence>
<keyword evidence="2" id="KW-0812">Transmembrane</keyword>
<protein>
    <submittedName>
        <fullName evidence="3">Uncharacterized protein</fullName>
    </submittedName>
</protein>
<keyword evidence="2" id="KW-1133">Transmembrane helix</keyword>
<keyword evidence="4" id="KW-1185">Reference proteome</keyword>
<feature type="region of interest" description="Disordered" evidence="1">
    <location>
        <begin position="156"/>
        <end position="181"/>
    </location>
</feature>
<dbReference type="Proteomes" id="UP001221142">
    <property type="component" value="Unassembled WGS sequence"/>
</dbReference>
<reference evidence="3" key="1">
    <citation type="submission" date="2023-03" db="EMBL/GenBank/DDBJ databases">
        <title>Massive genome expansion in bonnet fungi (Mycena s.s.) driven by repeated elements and novel gene families across ecological guilds.</title>
        <authorList>
            <consortium name="Lawrence Berkeley National Laboratory"/>
            <person name="Harder C.B."/>
            <person name="Miyauchi S."/>
            <person name="Viragh M."/>
            <person name="Kuo A."/>
            <person name="Thoen E."/>
            <person name="Andreopoulos B."/>
            <person name="Lu D."/>
            <person name="Skrede I."/>
            <person name="Drula E."/>
            <person name="Henrissat B."/>
            <person name="Morin E."/>
            <person name="Kohler A."/>
            <person name="Barry K."/>
            <person name="LaButti K."/>
            <person name="Morin E."/>
            <person name="Salamov A."/>
            <person name="Lipzen A."/>
            <person name="Mereny Z."/>
            <person name="Hegedus B."/>
            <person name="Baldrian P."/>
            <person name="Stursova M."/>
            <person name="Weitz H."/>
            <person name="Taylor A."/>
            <person name="Grigoriev I.V."/>
            <person name="Nagy L.G."/>
            <person name="Martin F."/>
            <person name="Kauserud H."/>
        </authorList>
    </citation>
    <scope>NUCLEOTIDE SEQUENCE</scope>
    <source>
        <strain evidence="3">9284</strain>
    </source>
</reference>
<organism evidence="3 4">
    <name type="scientific">Roridomyces roridus</name>
    <dbReference type="NCBI Taxonomy" id="1738132"/>
    <lineage>
        <taxon>Eukaryota</taxon>
        <taxon>Fungi</taxon>
        <taxon>Dikarya</taxon>
        <taxon>Basidiomycota</taxon>
        <taxon>Agaricomycotina</taxon>
        <taxon>Agaricomycetes</taxon>
        <taxon>Agaricomycetidae</taxon>
        <taxon>Agaricales</taxon>
        <taxon>Marasmiineae</taxon>
        <taxon>Mycenaceae</taxon>
        <taxon>Roridomyces</taxon>
    </lineage>
</organism>
<evidence type="ECO:0000256" key="2">
    <source>
        <dbReference type="SAM" id="Phobius"/>
    </source>
</evidence>
<evidence type="ECO:0000256" key="1">
    <source>
        <dbReference type="SAM" id="MobiDB-lite"/>
    </source>
</evidence>
<dbReference type="AlphaFoldDB" id="A0AAD7BUD2"/>
<gene>
    <name evidence="3" type="ORF">FB45DRAFT_1028118</name>
</gene>
<comment type="caution">
    <text evidence="3">The sequence shown here is derived from an EMBL/GenBank/DDBJ whole genome shotgun (WGS) entry which is preliminary data.</text>
</comment>
<proteinExistence type="predicted"/>
<keyword evidence="2" id="KW-0472">Membrane</keyword>